<evidence type="ECO:0000256" key="3">
    <source>
        <dbReference type="ARBA" id="ARBA00023098"/>
    </source>
</evidence>
<feature type="domain" description="PNPLA" evidence="9">
    <location>
        <begin position="41"/>
        <end position="250"/>
    </location>
</feature>
<evidence type="ECO:0000256" key="8">
    <source>
        <dbReference type="SAM" id="Phobius"/>
    </source>
</evidence>
<dbReference type="GO" id="GO:0004620">
    <property type="term" value="F:phospholipase activity"/>
    <property type="evidence" value="ECO:0000318"/>
    <property type="project" value="GO_Central"/>
</dbReference>
<keyword evidence="8" id="KW-0472">Membrane</keyword>
<evidence type="ECO:0000256" key="5">
    <source>
        <dbReference type="PROSITE-ProRule" id="PRU01161"/>
    </source>
</evidence>
<evidence type="ECO:0000256" key="7">
    <source>
        <dbReference type="SAM" id="MobiDB-lite"/>
    </source>
</evidence>
<accession>A0A804N7B2</accession>
<keyword evidence="3 5" id="KW-0443">Lipid metabolism</keyword>
<protein>
    <recommendedName>
        <fullName evidence="6">Patatin</fullName>
        <ecNumber evidence="6">3.1.1.-</ecNumber>
    </recommendedName>
</protein>
<sequence length="411" mass="45998">MGGGGSKAPFSNTNTDAASPEKLPPLERLPPARYGKHITMLSIDGGGIRGLIPLVILESLEKKLQDLDGKQARIADYFDVIAGTSTGGLIAAMLAAPDEERKRPRFRVQEITSFYKDHGHNIFKRDGLLGLLYRAIPLMPVLMGPKYDGVYLRDRIEEKMKGLTMGDTRTNIVVPAFNVRSMMPVVFSSFGPRRGPWSRLADICIATSAAPTYFPAHNFPIRSSTTNGSQYHHDLVDGGLAANNPTMIAMAMVAQQINHYRNRYFPPRLDYDKLIVVSLGTTYAKEIDSYTAGDVAQWGALRWVRDGPRRTPLFDMLSCANDYLVNVNIAFLFHSKKFQNNYLRIQDVTLAKRKDNVLSFADKYIRIKSVVPLVSRLLLLRKDNGTLYCVITITQALFVIPTILSFRRLLL</sequence>
<dbReference type="Pfam" id="PF01734">
    <property type="entry name" value="Patatin"/>
    <property type="match status" value="1"/>
</dbReference>
<dbReference type="Gramene" id="Zm00001eb140460_T001">
    <property type="protein sequence ID" value="Zm00001eb140460_P001"/>
    <property type="gene ID" value="Zm00001eb140460"/>
</dbReference>
<feature type="region of interest" description="Disordered" evidence="7">
    <location>
        <begin position="1"/>
        <end position="30"/>
    </location>
</feature>
<dbReference type="InParanoid" id="A0A804N7B2"/>
<dbReference type="InterPro" id="IPR016035">
    <property type="entry name" value="Acyl_Trfase/lysoPLipase"/>
</dbReference>
<dbReference type="Proteomes" id="UP000007305">
    <property type="component" value="Chromosome 3"/>
</dbReference>
<dbReference type="Gene3D" id="3.40.1090.10">
    <property type="entry name" value="Cytosolic phospholipase A2 catalytic domain"/>
    <property type="match status" value="1"/>
</dbReference>
<dbReference type="AlphaFoldDB" id="A0A804N7B2"/>
<keyword evidence="5 6" id="KW-0378">Hydrolase</keyword>
<dbReference type="EC" id="3.1.1.-" evidence="6"/>
<feature type="transmembrane region" description="Helical" evidence="8">
    <location>
        <begin position="385"/>
        <end position="406"/>
    </location>
</feature>
<dbReference type="PANTHER" id="PTHR32176">
    <property type="entry name" value="XYLOSE ISOMERASE"/>
    <property type="match status" value="1"/>
</dbReference>
<feature type="short sequence motif" description="DGA/G" evidence="5">
    <location>
        <begin position="237"/>
        <end position="239"/>
    </location>
</feature>
<feature type="active site" description="Nucleophile" evidence="5">
    <location>
        <position position="85"/>
    </location>
</feature>
<dbReference type="GO" id="GO:0047372">
    <property type="term" value="F:monoacylglycerol lipase activity"/>
    <property type="evidence" value="ECO:0000318"/>
    <property type="project" value="GO_Central"/>
</dbReference>
<keyword evidence="8" id="KW-0812">Transmembrane</keyword>
<keyword evidence="2" id="KW-0611">Plant defense</keyword>
<name>A0A804N7B2_MAIZE</name>
<evidence type="ECO:0000256" key="2">
    <source>
        <dbReference type="ARBA" id="ARBA00022821"/>
    </source>
</evidence>
<comment type="similarity">
    <text evidence="1 6">Belongs to the patatin family.</text>
</comment>
<evidence type="ECO:0000256" key="4">
    <source>
        <dbReference type="ARBA" id="ARBA00025642"/>
    </source>
</evidence>
<keyword evidence="11" id="KW-1185">Reference proteome</keyword>
<evidence type="ECO:0000256" key="1">
    <source>
        <dbReference type="ARBA" id="ARBA00010240"/>
    </source>
</evidence>
<reference evidence="11" key="1">
    <citation type="submission" date="2015-12" db="EMBL/GenBank/DDBJ databases">
        <title>Update maize B73 reference genome by single molecule sequencing technologies.</title>
        <authorList>
            <consortium name="Maize Genome Sequencing Project"/>
            <person name="Ware D."/>
        </authorList>
    </citation>
    <scope>NUCLEOTIDE SEQUENCE [LARGE SCALE GENOMIC DNA]</scope>
    <source>
        <strain evidence="11">cv. B73</strain>
    </source>
</reference>
<comment type="function">
    <text evidence="4">Possesses non-specific lipolytic acyl hydrolase (LAH) activity. Hydrolyzes phospholipids as well as galactolipids. May play a role in disease resistance.</text>
</comment>
<feature type="short sequence motif" description="GXGXXG" evidence="5">
    <location>
        <begin position="45"/>
        <end position="50"/>
    </location>
</feature>
<evidence type="ECO:0000313" key="10">
    <source>
        <dbReference type="EnsemblPlants" id="Zm00001eb140460_P001"/>
    </source>
</evidence>
<dbReference type="PROSITE" id="PS51635">
    <property type="entry name" value="PNPLA"/>
    <property type="match status" value="1"/>
</dbReference>
<dbReference type="EnsemblPlants" id="Zm00001eb140460_T001">
    <property type="protein sequence ID" value="Zm00001eb140460_P001"/>
    <property type="gene ID" value="Zm00001eb140460"/>
</dbReference>
<feature type="short sequence motif" description="GXSXG" evidence="5">
    <location>
        <begin position="83"/>
        <end position="87"/>
    </location>
</feature>
<dbReference type="PANTHER" id="PTHR32176:SF120">
    <property type="entry name" value="PATATIN"/>
    <property type="match status" value="1"/>
</dbReference>
<dbReference type="InterPro" id="IPR002641">
    <property type="entry name" value="PNPLA_dom"/>
</dbReference>
<evidence type="ECO:0000313" key="11">
    <source>
        <dbReference type="Proteomes" id="UP000007305"/>
    </source>
</evidence>
<reference evidence="10" key="3">
    <citation type="submission" date="2021-05" db="UniProtKB">
        <authorList>
            <consortium name="EnsemblPlants"/>
        </authorList>
    </citation>
    <scope>IDENTIFICATION</scope>
    <source>
        <strain evidence="10">cv. B73</strain>
    </source>
</reference>
<comment type="function">
    <text evidence="6">Lipolytic acyl hydrolase (LAH).</text>
</comment>
<feature type="active site" description="Proton acceptor" evidence="5">
    <location>
        <position position="237"/>
    </location>
</feature>
<proteinExistence type="inferred from homology"/>
<dbReference type="GO" id="GO:0016042">
    <property type="term" value="P:lipid catabolic process"/>
    <property type="evidence" value="ECO:0007669"/>
    <property type="project" value="UniProtKB-UniRule"/>
</dbReference>
<evidence type="ECO:0000256" key="6">
    <source>
        <dbReference type="RuleBase" id="RU361262"/>
    </source>
</evidence>
<keyword evidence="8" id="KW-1133">Transmembrane helix</keyword>
<comment type="domain">
    <text evidence="6">The nitrogen atoms of the two glycine residues in the GGXR motif define the oxyanion hole, and stabilize the oxyanion that forms during the nucleophilic attack by the catalytic serine during substrate cleavage.</text>
</comment>
<dbReference type="GO" id="GO:0006952">
    <property type="term" value="P:defense response"/>
    <property type="evidence" value="ECO:0007669"/>
    <property type="project" value="UniProtKB-KW"/>
</dbReference>
<keyword evidence="5 6" id="KW-0442">Lipid degradation</keyword>
<dbReference type="SUPFAM" id="SSF52151">
    <property type="entry name" value="FabD/lysophospholipase-like"/>
    <property type="match status" value="1"/>
</dbReference>
<organism evidence="10 11">
    <name type="scientific">Zea mays</name>
    <name type="common">Maize</name>
    <dbReference type="NCBI Taxonomy" id="4577"/>
    <lineage>
        <taxon>Eukaryota</taxon>
        <taxon>Viridiplantae</taxon>
        <taxon>Streptophyta</taxon>
        <taxon>Embryophyta</taxon>
        <taxon>Tracheophyta</taxon>
        <taxon>Spermatophyta</taxon>
        <taxon>Magnoliopsida</taxon>
        <taxon>Liliopsida</taxon>
        <taxon>Poales</taxon>
        <taxon>Poaceae</taxon>
        <taxon>PACMAD clade</taxon>
        <taxon>Panicoideae</taxon>
        <taxon>Andropogonodae</taxon>
        <taxon>Andropogoneae</taxon>
        <taxon>Tripsacinae</taxon>
        <taxon>Zea</taxon>
    </lineage>
</organism>
<evidence type="ECO:0000259" key="9">
    <source>
        <dbReference type="PROSITE" id="PS51635"/>
    </source>
</evidence>
<reference evidence="10" key="2">
    <citation type="submission" date="2019-07" db="EMBL/GenBank/DDBJ databases">
        <authorList>
            <person name="Seetharam A."/>
            <person name="Woodhouse M."/>
            <person name="Cannon E."/>
        </authorList>
    </citation>
    <scope>NUCLEOTIDE SEQUENCE [LARGE SCALE GENOMIC DNA]</scope>
    <source>
        <strain evidence="10">cv. B73</strain>
    </source>
</reference>